<dbReference type="AlphaFoldDB" id="A0A8G2C2B0"/>
<dbReference type="Proteomes" id="UP000199581">
    <property type="component" value="Unassembled WGS sequence"/>
</dbReference>
<dbReference type="EMBL" id="FOTO01000004">
    <property type="protein sequence ID" value="SFL63090.1"/>
    <property type="molecule type" value="Genomic_DNA"/>
</dbReference>
<protein>
    <submittedName>
        <fullName evidence="1">Uncharacterized protein</fullName>
    </submittedName>
</protein>
<reference evidence="1 2" key="1">
    <citation type="submission" date="2016-10" db="EMBL/GenBank/DDBJ databases">
        <authorList>
            <person name="Varghese N."/>
            <person name="Submissions S."/>
        </authorList>
    </citation>
    <scope>NUCLEOTIDE SEQUENCE [LARGE SCALE GENOMIC DNA]</scope>
    <source>
        <strain evidence="1 2">DSM 1741</strain>
    </source>
</reference>
<sequence length="140" mass="15184">MDLIKFAEEMETVLKAAATESELVSPASEDGAIWGFELGEDASGFLSLESNQGTLDVPTVTVSLSLGSIEEVSKEDLMDLLIINGDLLGASLTITPPLGEEQEEFLMLQTKFVASDFSEDMFNKSVTSLMTQMSIFFEAE</sequence>
<name>A0A8G2C2B0_DESNO</name>
<proteinExistence type="predicted"/>
<evidence type="ECO:0000313" key="1">
    <source>
        <dbReference type="EMBL" id="SFL63090.1"/>
    </source>
</evidence>
<keyword evidence="2" id="KW-1185">Reference proteome</keyword>
<organism evidence="1 2">
    <name type="scientific">Desulfomicrobium norvegicum (strain DSM 1741 / NCIMB 8310)</name>
    <name type="common">Desulfovibrio baculatus (strain Norway 4)</name>
    <name type="synonym">Desulfovibrio desulfuricans (strain Norway 4)</name>
    <dbReference type="NCBI Taxonomy" id="52561"/>
    <lineage>
        <taxon>Bacteria</taxon>
        <taxon>Pseudomonadati</taxon>
        <taxon>Thermodesulfobacteriota</taxon>
        <taxon>Desulfovibrionia</taxon>
        <taxon>Desulfovibrionales</taxon>
        <taxon>Desulfomicrobiaceae</taxon>
        <taxon>Desulfomicrobium</taxon>
    </lineage>
</organism>
<dbReference type="OrthoDB" id="5471209at2"/>
<dbReference type="RefSeq" id="WP_092191101.1">
    <property type="nucleotide sequence ID" value="NZ_FOTO01000004.1"/>
</dbReference>
<evidence type="ECO:0000313" key="2">
    <source>
        <dbReference type="Proteomes" id="UP000199581"/>
    </source>
</evidence>
<accession>A0A8G2C2B0</accession>
<gene>
    <name evidence="1" type="ORF">SAMN05421830_104107</name>
</gene>
<comment type="caution">
    <text evidence="1">The sequence shown here is derived from an EMBL/GenBank/DDBJ whole genome shotgun (WGS) entry which is preliminary data.</text>
</comment>